<keyword evidence="2" id="KW-1185">Reference proteome</keyword>
<organism evidence="1 2">
    <name type="scientific">Thalassoglobus polymorphus</name>
    <dbReference type="NCBI Taxonomy" id="2527994"/>
    <lineage>
        <taxon>Bacteria</taxon>
        <taxon>Pseudomonadati</taxon>
        <taxon>Planctomycetota</taxon>
        <taxon>Planctomycetia</taxon>
        <taxon>Planctomycetales</taxon>
        <taxon>Planctomycetaceae</taxon>
        <taxon>Thalassoglobus</taxon>
    </lineage>
</organism>
<dbReference type="InterPro" id="IPR006311">
    <property type="entry name" value="TAT_signal"/>
</dbReference>
<sequence length="63" mass="6783">MTDDESKVSRREFIKFAAFTSATAGGLYALTAKSDILAEEPLLANRSDEEAELHGYTYAGGVP</sequence>
<name>A0A517QKI6_9PLAN</name>
<dbReference type="NCBIfam" id="TIGR01409">
    <property type="entry name" value="TAT_signal_seq"/>
    <property type="match status" value="1"/>
</dbReference>
<dbReference type="InterPro" id="IPR019546">
    <property type="entry name" value="TAT_signal_bac_arc"/>
</dbReference>
<dbReference type="RefSeq" id="WP_145197221.1">
    <property type="nucleotide sequence ID" value="NZ_CP036267.1"/>
</dbReference>
<dbReference type="KEGG" id="tpol:Mal48_13850"/>
<dbReference type="AlphaFoldDB" id="A0A517QKI6"/>
<reference evidence="1 2" key="1">
    <citation type="submission" date="2019-02" db="EMBL/GenBank/DDBJ databases">
        <title>Deep-cultivation of Planctomycetes and their phenomic and genomic characterization uncovers novel biology.</title>
        <authorList>
            <person name="Wiegand S."/>
            <person name="Jogler M."/>
            <person name="Boedeker C."/>
            <person name="Pinto D."/>
            <person name="Vollmers J."/>
            <person name="Rivas-Marin E."/>
            <person name="Kohn T."/>
            <person name="Peeters S.H."/>
            <person name="Heuer A."/>
            <person name="Rast P."/>
            <person name="Oberbeckmann S."/>
            <person name="Bunk B."/>
            <person name="Jeske O."/>
            <person name="Meyerdierks A."/>
            <person name="Storesund J.E."/>
            <person name="Kallscheuer N."/>
            <person name="Luecker S."/>
            <person name="Lage O.M."/>
            <person name="Pohl T."/>
            <person name="Merkel B.J."/>
            <person name="Hornburger P."/>
            <person name="Mueller R.-W."/>
            <person name="Bruemmer F."/>
            <person name="Labrenz M."/>
            <person name="Spormann A.M."/>
            <person name="Op den Camp H."/>
            <person name="Overmann J."/>
            <person name="Amann R."/>
            <person name="Jetten M.S.M."/>
            <person name="Mascher T."/>
            <person name="Medema M.H."/>
            <person name="Devos D.P."/>
            <person name="Kaster A.-K."/>
            <person name="Ovreas L."/>
            <person name="Rohde M."/>
            <person name="Galperin M.Y."/>
            <person name="Jogler C."/>
        </authorList>
    </citation>
    <scope>NUCLEOTIDE SEQUENCE [LARGE SCALE GENOMIC DNA]</scope>
    <source>
        <strain evidence="1 2">Mal48</strain>
    </source>
</reference>
<dbReference type="EMBL" id="CP036267">
    <property type="protein sequence ID" value="QDT32143.1"/>
    <property type="molecule type" value="Genomic_DNA"/>
</dbReference>
<accession>A0A517QKI6</accession>
<dbReference type="PROSITE" id="PS51318">
    <property type="entry name" value="TAT"/>
    <property type="match status" value="1"/>
</dbReference>
<proteinExistence type="predicted"/>
<evidence type="ECO:0000313" key="2">
    <source>
        <dbReference type="Proteomes" id="UP000315724"/>
    </source>
</evidence>
<dbReference type="Proteomes" id="UP000315724">
    <property type="component" value="Chromosome"/>
</dbReference>
<evidence type="ECO:0000313" key="1">
    <source>
        <dbReference type="EMBL" id="QDT32143.1"/>
    </source>
</evidence>
<gene>
    <name evidence="1" type="ORF">Mal48_13850</name>
</gene>
<protein>
    <submittedName>
        <fullName evidence="1">Uncharacterized protein</fullName>
    </submittedName>
</protein>